<evidence type="ECO:0000256" key="1">
    <source>
        <dbReference type="SAM" id="MobiDB-lite"/>
    </source>
</evidence>
<proteinExistence type="predicted"/>
<comment type="caution">
    <text evidence="2">The sequence shown here is derived from an EMBL/GenBank/DDBJ whole genome shotgun (WGS) entry which is preliminary data.</text>
</comment>
<organism evidence="2 3">
    <name type="scientific">Eumeta variegata</name>
    <name type="common">Bagworm moth</name>
    <name type="synonym">Eumeta japonica</name>
    <dbReference type="NCBI Taxonomy" id="151549"/>
    <lineage>
        <taxon>Eukaryota</taxon>
        <taxon>Metazoa</taxon>
        <taxon>Ecdysozoa</taxon>
        <taxon>Arthropoda</taxon>
        <taxon>Hexapoda</taxon>
        <taxon>Insecta</taxon>
        <taxon>Pterygota</taxon>
        <taxon>Neoptera</taxon>
        <taxon>Endopterygota</taxon>
        <taxon>Lepidoptera</taxon>
        <taxon>Glossata</taxon>
        <taxon>Ditrysia</taxon>
        <taxon>Tineoidea</taxon>
        <taxon>Psychidae</taxon>
        <taxon>Oiketicinae</taxon>
        <taxon>Eumeta</taxon>
    </lineage>
</organism>
<protein>
    <submittedName>
        <fullName evidence="2">Uncharacterized protein</fullName>
    </submittedName>
</protein>
<feature type="region of interest" description="Disordered" evidence="1">
    <location>
        <begin position="50"/>
        <end position="89"/>
    </location>
</feature>
<feature type="compositionally biased region" description="Polar residues" evidence="1">
    <location>
        <begin position="1"/>
        <end position="17"/>
    </location>
</feature>
<feature type="region of interest" description="Disordered" evidence="1">
    <location>
        <begin position="1"/>
        <end position="35"/>
    </location>
</feature>
<dbReference type="EMBL" id="BGZK01003203">
    <property type="protein sequence ID" value="GBO98678.1"/>
    <property type="molecule type" value="Genomic_DNA"/>
</dbReference>
<accession>A0A4C1S8U7</accession>
<evidence type="ECO:0000313" key="3">
    <source>
        <dbReference type="Proteomes" id="UP000299102"/>
    </source>
</evidence>
<gene>
    <name evidence="2" type="ORF">EVAR_103826_1</name>
</gene>
<dbReference type="Proteomes" id="UP000299102">
    <property type="component" value="Unassembled WGS sequence"/>
</dbReference>
<evidence type="ECO:0000313" key="2">
    <source>
        <dbReference type="EMBL" id="GBO98678.1"/>
    </source>
</evidence>
<reference evidence="2 3" key="1">
    <citation type="journal article" date="2019" name="Commun. Biol.">
        <title>The bagworm genome reveals a unique fibroin gene that provides high tensile strength.</title>
        <authorList>
            <person name="Kono N."/>
            <person name="Nakamura H."/>
            <person name="Ohtoshi R."/>
            <person name="Tomita M."/>
            <person name="Numata K."/>
            <person name="Arakawa K."/>
        </authorList>
    </citation>
    <scope>NUCLEOTIDE SEQUENCE [LARGE SCALE GENOMIC DNA]</scope>
</reference>
<feature type="compositionally biased region" description="Basic and acidic residues" evidence="1">
    <location>
        <begin position="18"/>
        <end position="35"/>
    </location>
</feature>
<keyword evidence="3" id="KW-1185">Reference proteome</keyword>
<name>A0A4C1S8U7_EUMVA</name>
<sequence length="89" mass="10157">MRQQFSDPDHLNQTVADIHTRQTCDSDPPDNLHSRECDRIREYLRQLVMPSKSRPTPTGANAGRLARVSATGHARRTPDRPAYCNYPQI</sequence>
<dbReference type="AlphaFoldDB" id="A0A4C1S8U7"/>